<evidence type="ECO:0000256" key="1">
    <source>
        <dbReference type="SAM" id="Phobius"/>
    </source>
</evidence>
<dbReference type="AlphaFoldDB" id="A0AAQ3RG77"/>
<keyword evidence="1" id="KW-0812">Transmembrane</keyword>
<keyword evidence="3" id="KW-1185">Reference proteome</keyword>
<dbReference type="EMBL" id="CP144691">
    <property type="protein sequence ID" value="WVY94203.1"/>
    <property type="molecule type" value="Genomic_DNA"/>
</dbReference>
<protein>
    <submittedName>
        <fullName evidence="2">Uncharacterized protein</fullName>
    </submittedName>
</protein>
<keyword evidence="1" id="KW-1133">Transmembrane helix</keyword>
<feature type="transmembrane region" description="Helical" evidence="1">
    <location>
        <begin position="6"/>
        <end position="30"/>
    </location>
</feature>
<reference evidence="2 3" key="1">
    <citation type="journal article" date="2023" name="Life. Sci Alliance">
        <title>Evolutionary insights into 3D genome organization and epigenetic landscape of Vigna mungo.</title>
        <authorList>
            <person name="Junaid A."/>
            <person name="Singh B."/>
            <person name="Bhatia S."/>
        </authorList>
    </citation>
    <scope>NUCLEOTIDE SEQUENCE [LARGE SCALE GENOMIC DNA]</scope>
    <source>
        <strain evidence="2">Urdbean</strain>
    </source>
</reference>
<keyword evidence="1" id="KW-0472">Membrane</keyword>
<evidence type="ECO:0000313" key="3">
    <source>
        <dbReference type="Proteomes" id="UP001374535"/>
    </source>
</evidence>
<proteinExistence type="predicted"/>
<organism evidence="2 3">
    <name type="scientific">Vigna mungo</name>
    <name type="common">Black gram</name>
    <name type="synonym">Phaseolus mungo</name>
    <dbReference type="NCBI Taxonomy" id="3915"/>
    <lineage>
        <taxon>Eukaryota</taxon>
        <taxon>Viridiplantae</taxon>
        <taxon>Streptophyta</taxon>
        <taxon>Embryophyta</taxon>
        <taxon>Tracheophyta</taxon>
        <taxon>Spermatophyta</taxon>
        <taxon>Magnoliopsida</taxon>
        <taxon>eudicotyledons</taxon>
        <taxon>Gunneridae</taxon>
        <taxon>Pentapetalae</taxon>
        <taxon>rosids</taxon>
        <taxon>fabids</taxon>
        <taxon>Fabales</taxon>
        <taxon>Fabaceae</taxon>
        <taxon>Papilionoideae</taxon>
        <taxon>50 kb inversion clade</taxon>
        <taxon>NPAAA clade</taxon>
        <taxon>indigoferoid/millettioid clade</taxon>
        <taxon>Phaseoleae</taxon>
        <taxon>Vigna</taxon>
    </lineage>
</organism>
<gene>
    <name evidence="2" type="ORF">V8G54_033291</name>
</gene>
<name>A0AAQ3RG77_VIGMU</name>
<evidence type="ECO:0000313" key="2">
    <source>
        <dbReference type="EMBL" id="WVY94203.1"/>
    </source>
</evidence>
<accession>A0AAQ3RG77</accession>
<sequence>MVGVVYIVVLVVVVVCNARLVFFLFLLLLVPIFSLIFCSSYPCPLPCLHTVHSDLRPREGQARTLACLGSAAASRLGEREVLALVLALVEEIGVPICIIKGLWLNPTLTTGWPFLVTWLLRGIREGVVERRKL</sequence>
<dbReference type="Proteomes" id="UP001374535">
    <property type="component" value="Chromosome 10"/>
</dbReference>